<reference evidence="3 4" key="1">
    <citation type="submission" date="2021-06" db="EMBL/GenBank/DDBJ databases">
        <title>Rhodobacteraceae bacterium strain HSP-20.</title>
        <authorList>
            <person name="Chen W.-M."/>
        </authorList>
    </citation>
    <scope>NUCLEOTIDE SEQUENCE [LARGE SCALE GENOMIC DNA]</scope>
    <source>
        <strain evidence="3 4">HSP-20</strain>
    </source>
</reference>
<dbReference type="Proteomes" id="UP000731907">
    <property type="component" value="Unassembled WGS sequence"/>
</dbReference>
<feature type="signal peptide" evidence="2">
    <location>
        <begin position="1"/>
        <end position="18"/>
    </location>
</feature>
<evidence type="ECO:0000256" key="2">
    <source>
        <dbReference type="SAM" id="SignalP"/>
    </source>
</evidence>
<keyword evidence="1" id="KW-1133">Transmembrane helix</keyword>
<evidence type="ECO:0000313" key="3">
    <source>
        <dbReference type="EMBL" id="MBU9696552.1"/>
    </source>
</evidence>
<evidence type="ECO:0008006" key="5">
    <source>
        <dbReference type="Google" id="ProtNLM"/>
    </source>
</evidence>
<keyword evidence="2" id="KW-0732">Signal</keyword>
<gene>
    <name evidence="3" type="ORF">GU927_001705</name>
</gene>
<proteinExistence type="predicted"/>
<sequence>MVRILVPALTFLALPALAHDGFHPHPHGIEYGWIVAAALGVAGGFALSWVRGRK</sequence>
<name>A0ABS6J273_9RHOB</name>
<evidence type="ECO:0000256" key="1">
    <source>
        <dbReference type="SAM" id="Phobius"/>
    </source>
</evidence>
<keyword evidence="1" id="KW-0472">Membrane</keyword>
<accession>A0ABS6J273</accession>
<dbReference type="EMBL" id="JAAATX020000001">
    <property type="protein sequence ID" value="MBU9696552.1"/>
    <property type="molecule type" value="Genomic_DNA"/>
</dbReference>
<keyword evidence="1" id="KW-0812">Transmembrane</keyword>
<feature type="chain" id="PRO_5047369501" description="Peptidase M23" evidence="2">
    <location>
        <begin position="19"/>
        <end position="54"/>
    </location>
</feature>
<feature type="transmembrane region" description="Helical" evidence="1">
    <location>
        <begin position="28"/>
        <end position="50"/>
    </location>
</feature>
<keyword evidence="4" id="KW-1185">Reference proteome</keyword>
<organism evidence="3 4">
    <name type="scientific">Paragemmobacter amnigenus</name>
    <dbReference type="NCBI Taxonomy" id="2852097"/>
    <lineage>
        <taxon>Bacteria</taxon>
        <taxon>Pseudomonadati</taxon>
        <taxon>Pseudomonadota</taxon>
        <taxon>Alphaproteobacteria</taxon>
        <taxon>Rhodobacterales</taxon>
        <taxon>Paracoccaceae</taxon>
        <taxon>Paragemmobacter</taxon>
    </lineage>
</organism>
<comment type="caution">
    <text evidence="3">The sequence shown here is derived from an EMBL/GenBank/DDBJ whole genome shotgun (WGS) entry which is preliminary data.</text>
</comment>
<evidence type="ECO:0000313" key="4">
    <source>
        <dbReference type="Proteomes" id="UP000731907"/>
    </source>
</evidence>
<protein>
    <recommendedName>
        <fullName evidence="5">Peptidase M23</fullName>
    </recommendedName>
</protein>
<dbReference type="RefSeq" id="WP_217765500.1">
    <property type="nucleotide sequence ID" value="NZ_JAAATX020000001.1"/>
</dbReference>